<dbReference type="PROSITE" id="PS50850">
    <property type="entry name" value="MFS"/>
    <property type="match status" value="1"/>
</dbReference>
<name>A0A4Z0Z7X7_9PEZI</name>
<dbReference type="InterPro" id="IPR036259">
    <property type="entry name" value="MFS_trans_sf"/>
</dbReference>
<feature type="region of interest" description="Disordered" evidence="3">
    <location>
        <begin position="205"/>
        <end position="238"/>
    </location>
</feature>
<feature type="transmembrane region" description="Helical" evidence="4">
    <location>
        <begin position="251"/>
        <end position="275"/>
    </location>
</feature>
<feature type="domain" description="Major facilitator superfamily (MFS) profile" evidence="5">
    <location>
        <begin position="15"/>
        <end position="437"/>
    </location>
</feature>
<feature type="transmembrane region" description="Helical" evidence="4">
    <location>
        <begin position="143"/>
        <end position="163"/>
    </location>
</feature>
<keyword evidence="7" id="KW-1185">Reference proteome</keyword>
<feature type="transmembrane region" description="Helical" evidence="4">
    <location>
        <begin position="376"/>
        <end position="398"/>
    </location>
</feature>
<dbReference type="Proteomes" id="UP000297716">
    <property type="component" value="Unassembled WGS sequence"/>
</dbReference>
<reference evidence="6 7" key="1">
    <citation type="submission" date="2019-03" db="EMBL/GenBank/DDBJ databases">
        <title>Draft genome sequence of Xylaria hypoxylon DSM 108379, a ubiquitous saprotrophic-parasitic fungi on hardwood.</title>
        <authorList>
            <person name="Buettner E."/>
            <person name="Leonhardt S."/>
            <person name="Gebauer A.M."/>
            <person name="Liers C."/>
            <person name="Hofrichter M."/>
            <person name="Kellner H."/>
        </authorList>
    </citation>
    <scope>NUCLEOTIDE SEQUENCE [LARGE SCALE GENOMIC DNA]</scope>
    <source>
        <strain evidence="6 7">DSM 108379</strain>
    </source>
</reference>
<dbReference type="GO" id="GO:0016020">
    <property type="term" value="C:membrane"/>
    <property type="evidence" value="ECO:0007669"/>
    <property type="project" value="UniProtKB-SubCell"/>
</dbReference>
<feature type="transmembrane region" description="Helical" evidence="4">
    <location>
        <begin position="175"/>
        <end position="198"/>
    </location>
</feature>
<feature type="transmembrane region" description="Helical" evidence="4">
    <location>
        <begin position="287"/>
        <end position="306"/>
    </location>
</feature>
<comment type="subcellular location">
    <subcellularLocation>
        <location evidence="1">Membrane</location>
        <topology evidence="1">Multi-pass membrane protein</topology>
    </subcellularLocation>
</comment>
<dbReference type="Gene3D" id="1.20.1250.20">
    <property type="entry name" value="MFS general substrate transporter like domains"/>
    <property type="match status" value="1"/>
</dbReference>
<feature type="compositionally biased region" description="Low complexity" evidence="3">
    <location>
        <begin position="209"/>
        <end position="221"/>
    </location>
</feature>
<comment type="caution">
    <text evidence="6">The sequence shown here is derived from an EMBL/GenBank/DDBJ whole genome shotgun (WGS) entry which is preliminary data.</text>
</comment>
<evidence type="ECO:0000313" key="7">
    <source>
        <dbReference type="Proteomes" id="UP000297716"/>
    </source>
</evidence>
<dbReference type="InterPro" id="IPR020846">
    <property type="entry name" value="MFS_dom"/>
</dbReference>
<feature type="compositionally biased region" description="Polar residues" evidence="3">
    <location>
        <begin position="222"/>
        <end position="232"/>
    </location>
</feature>
<dbReference type="GO" id="GO:0022857">
    <property type="term" value="F:transmembrane transporter activity"/>
    <property type="evidence" value="ECO:0007669"/>
    <property type="project" value="InterPro"/>
</dbReference>
<dbReference type="InterPro" id="IPR011701">
    <property type="entry name" value="MFS"/>
</dbReference>
<keyword evidence="4" id="KW-1133">Transmembrane helix</keyword>
<proteinExistence type="inferred from homology"/>
<feature type="transmembrane region" description="Helical" evidence="4">
    <location>
        <begin position="318"/>
        <end position="336"/>
    </location>
</feature>
<sequence>MALSVEPPPNYNSLRSWVAVAGAFLALYCTVGFFNAFGVYQEYYASGLLEAYTDSDISWIGSVAIFLLYIGSPVAGILVDKIGPTKLLIIGSIGQLVAIFLSSLCSQYYQLFLSQAVLFGASASLILTPCIAVVSRRMPHRRGLALGIAIGGSSIGGIIWPIMLEQLLYARGVSFGWVQRAVGFTMLPLLAIACLTVVDAGKEQHKSAPSDASPSESEASDGSVTGANSSEPSPEEKPKAKHPIIVMFKNFTFTLLCLGLALTYLGLFTPFFYISTYAVSKGASSSTAFYLISAINASSFFGRVIPGHVADRYGHFNICALSVLGSGIIAFTWTAAYSLPGMIIWSIAYGFTSGAVISLQGACVGKISRPEQQGTALGLLLGTVSVTSLVGTPISGQILLRSGYLGLGIWTGATLLTGGLVLVLARLKLDRKILAVY</sequence>
<evidence type="ECO:0000259" key="5">
    <source>
        <dbReference type="PROSITE" id="PS50850"/>
    </source>
</evidence>
<feature type="transmembrane region" description="Helical" evidence="4">
    <location>
        <begin position="57"/>
        <end position="80"/>
    </location>
</feature>
<protein>
    <recommendedName>
        <fullName evidence="5">Major facilitator superfamily (MFS) profile domain-containing protein</fullName>
    </recommendedName>
</protein>
<dbReference type="OrthoDB" id="6499973at2759"/>
<feature type="transmembrane region" description="Helical" evidence="4">
    <location>
        <begin position="17"/>
        <end position="37"/>
    </location>
</feature>
<gene>
    <name evidence="6" type="ORF">E0Z10_g4157</name>
</gene>
<dbReference type="SUPFAM" id="SSF103473">
    <property type="entry name" value="MFS general substrate transporter"/>
    <property type="match status" value="1"/>
</dbReference>
<comment type="similarity">
    <text evidence="2">Belongs to the major facilitator superfamily. Monocarboxylate porter (TC 2.A.1.13) family.</text>
</comment>
<dbReference type="InterPro" id="IPR050327">
    <property type="entry name" value="Proton-linked_MCT"/>
</dbReference>
<evidence type="ECO:0000256" key="2">
    <source>
        <dbReference type="ARBA" id="ARBA00006727"/>
    </source>
</evidence>
<dbReference type="AlphaFoldDB" id="A0A4Z0Z7X7"/>
<evidence type="ECO:0000256" key="1">
    <source>
        <dbReference type="ARBA" id="ARBA00004141"/>
    </source>
</evidence>
<feature type="transmembrane region" description="Helical" evidence="4">
    <location>
        <begin position="342"/>
        <end position="364"/>
    </location>
</feature>
<dbReference type="PANTHER" id="PTHR11360:SF250">
    <property type="entry name" value="MFS-TYPE TRANSPORTER AFUA_1G00970"/>
    <property type="match status" value="1"/>
</dbReference>
<dbReference type="PANTHER" id="PTHR11360">
    <property type="entry name" value="MONOCARBOXYLATE TRANSPORTER"/>
    <property type="match status" value="1"/>
</dbReference>
<dbReference type="Pfam" id="PF07690">
    <property type="entry name" value="MFS_1"/>
    <property type="match status" value="1"/>
</dbReference>
<keyword evidence="4" id="KW-0812">Transmembrane</keyword>
<organism evidence="6 7">
    <name type="scientific">Xylaria hypoxylon</name>
    <dbReference type="NCBI Taxonomy" id="37992"/>
    <lineage>
        <taxon>Eukaryota</taxon>
        <taxon>Fungi</taxon>
        <taxon>Dikarya</taxon>
        <taxon>Ascomycota</taxon>
        <taxon>Pezizomycotina</taxon>
        <taxon>Sordariomycetes</taxon>
        <taxon>Xylariomycetidae</taxon>
        <taxon>Xylariales</taxon>
        <taxon>Xylariaceae</taxon>
        <taxon>Xylaria</taxon>
    </lineage>
</organism>
<evidence type="ECO:0000256" key="4">
    <source>
        <dbReference type="SAM" id="Phobius"/>
    </source>
</evidence>
<keyword evidence="4" id="KW-0472">Membrane</keyword>
<evidence type="ECO:0000256" key="3">
    <source>
        <dbReference type="SAM" id="MobiDB-lite"/>
    </source>
</evidence>
<feature type="transmembrane region" description="Helical" evidence="4">
    <location>
        <begin position="404"/>
        <end position="425"/>
    </location>
</feature>
<accession>A0A4Z0Z7X7</accession>
<feature type="transmembrane region" description="Helical" evidence="4">
    <location>
        <begin position="115"/>
        <end position="134"/>
    </location>
</feature>
<dbReference type="EMBL" id="SKBN01000063">
    <property type="protein sequence ID" value="TGJ84622.1"/>
    <property type="molecule type" value="Genomic_DNA"/>
</dbReference>
<evidence type="ECO:0000313" key="6">
    <source>
        <dbReference type="EMBL" id="TGJ84622.1"/>
    </source>
</evidence>